<dbReference type="FunFam" id="3.20.20.140:FF:000004">
    <property type="entry name" value="N-acetylglucosamine-6-phosphate deacetylase"/>
    <property type="match status" value="1"/>
</dbReference>
<evidence type="ECO:0000256" key="1">
    <source>
        <dbReference type="ARBA" id="ARBA00010716"/>
    </source>
</evidence>
<evidence type="ECO:0000313" key="15">
    <source>
        <dbReference type="EMBL" id="ARF69101.1"/>
    </source>
</evidence>
<evidence type="ECO:0000256" key="2">
    <source>
        <dbReference type="ARBA" id="ARBA00011899"/>
    </source>
</evidence>
<name>A0A1V0UVB8_9BACL</name>
<dbReference type="PANTHER" id="PTHR11113">
    <property type="entry name" value="N-ACETYLGLUCOSAMINE-6-PHOSPHATE DEACETYLASE"/>
    <property type="match status" value="1"/>
</dbReference>
<dbReference type="InterPro" id="IPR006680">
    <property type="entry name" value="Amidohydro-rel"/>
</dbReference>
<dbReference type="Proteomes" id="UP000192727">
    <property type="component" value="Chromosome"/>
</dbReference>
<feature type="binding site" evidence="12">
    <location>
        <position position="200"/>
    </location>
    <ligand>
        <name>Zn(2+)</name>
        <dbReference type="ChEBI" id="CHEBI:29105"/>
    </ligand>
</feature>
<evidence type="ECO:0000256" key="12">
    <source>
        <dbReference type="PIRSR" id="PIRSR038994-3"/>
    </source>
</evidence>
<dbReference type="AlphaFoldDB" id="A0A1V0UVB8"/>
<comment type="catalytic activity">
    <reaction evidence="7">
        <text>N-acetyl-D-glucosamine 6-phosphate + H2O = D-glucosamine 6-phosphate + acetate</text>
        <dbReference type="Rhea" id="RHEA:22936"/>
        <dbReference type="ChEBI" id="CHEBI:15377"/>
        <dbReference type="ChEBI" id="CHEBI:30089"/>
        <dbReference type="ChEBI" id="CHEBI:57513"/>
        <dbReference type="ChEBI" id="CHEBI:58725"/>
        <dbReference type="EC" id="3.5.1.25"/>
    </reaction>
</comment>
<evidence type="ECO:0000256" key="10">
    <source>
        <dbReference type="PIRSR" id="PIRSR038994-1"/>
    </source>
</evidence>
<dbReference type="Gene3D" id="2.30.40.10">
    <property type="entry name" value="Urease, subunit C, domain 1"/>
    <property type="match status" value="1"/>
</dbReference>
<sequence length="389" mass="41830">MSSNELTIKNAAIVTEKEVIENGTVLVKDGKIARILKNGEYPEAQGNVIDAGGSWLLPGFIDMHIHGGYGADFMDADEQAYDTITRFHASQGTTGLLATTMTASKEAIEDVLAAVDAYQRKGMKYAQLLGVHLEGPFISPKWPGAQNPAFIVNPQLEWMKEWTNHYPGLIRMLTLAPEREHALEVIEFVRSQGIVAAAGHTDADYDAIVEAVKHGLNHAVHTFNAMTGLHHRKPGTVGAVMTEEAIVAELISDGIHVHKACGKLLVKAKDQDNFIMVTDAMSAAGLGDGMYQLGGQDVVVRDGVARLKDGDSLAGSTLTTIGGFRFLVREIGVSVPQASRFASTTPAKHMGLDDRIGSIAEGKDADMLLVSQNGLELQQVWIKGNQLPA</sequence>
<feature type="domain" description="Amidohydrolase-related" evidence="13">
    <location>
        <begin position="56"/>
        <end position="386"/>
    </location>
</feature>
<dbReference type="InterPro" id="IPR059134">
    <property type="entry name" value="BsNagA_N"/>
</dbReference>
<evidence type="ECO:0000256" key="9">
    <source>
        <dbReference type="PIRNR" id="PIRNR038994"/>
    </source>
</evidence>
<proteinExistence type="inferred from homology"/>
<evidence type="ECO:0000313" key="16">
    <source>
        <dbReference type="Proteomes" id="UP000192727"/>
    </source>
</evidence>
<feature type="binding site" evidence="11">
    <location>
        <position position="256"/>
    </location>
    <ligand>
        <name>substrate</name>
    </ligand>
</feature>
<organism evidence="15 16">
    <name type="scientific">Paenibacillus larvae subsp. pulvifaciens</name>
    <dbReference type="NCBI Taxonomy" id="1477"/>
    <lineage>
        <taxon>Bacteria</taxon>
        <taxon>Bacillati</taxon>
        <taxon>Bacillota</taxon>
        <taxon>Bacilli</taxon>
        <taxon>Bacillales</taxon>
        <taxon>Paenibacillaceae</taxon>
        <taxon>Paenibacillus</taxon>
    </lineage>
</organism>
<feature type="binding site" evidence="11">
    <location>
        <begin position="224"/>
        <end position="225"/>
    </location>
    <ligand>
        <name>substrate</name>
    </ligand>
</feature>
<dbReference type="Gene3D" id="3.20.20.140">
    <property type="entry name" value="Metal-dependent hydrolases"/>
    <property type="match status" value="1"/>
</dbReference>
<comment type="similarity">
    <text evidence="1 9">Belongs to the metallo-dependent hydrolases superfamily. NagA family.</text>
</comment>
<evidence type="ECO:0000256" key="11">
    <source>
        <dbReference type="PIRSR" id="PIRSR038994-2"/>
    </source>
</evidence>
<dbReference type="SUPFAM" id="SSF51556">
    <property type="entry name" value="Metallo-dependent hydrolases"/>
    <property type="match status" value="1"/>
</dbReference>
<dbReference type="CDD" id="cd00854">
    <property type="entry name" value="NagA"/>
    <property type="match status" value="1"/>
</dbReference>
<dbReference type="NCBIfam" id="TIGR00221">
    <property type="entry name" value="nagA"/>
    <property type="match status" value="1"/>
</dbReference>
<dbReference type="InterPro" id="IPR032466">
    <property type="entry name" value="Metal_Hydrolase"/>
</dbReference>
<dbReference type="SUPFAM" id="SSF51338">
    <property type="entry name" value="Composite domain of metallo-dependent hydrolases"/>
    <property type="match status" value="1"/>
</dbReference>
<feature type="active site" description="Proton donor/acceptor" evidence="10">
    <location>
        <position position="279"/>
    </location>
</feature>
<dbReference type="GO" id="GO:0006046">
    <property type="term" value="P:N-acetylglucosamine catabolic process"/>
    <property type="evidence" value="ECO:0007669"/>
    <property type="project" value="TreeGrafter"/>
</dbReference>
<evidence type="ECO:0000256" key="6">
    <source>
        <dbReference type="ARBA" id="ARBA00023277"/>
    </source>
</evidence>
<keyword evidence="4 12" id="KW-0479">Metal-binding</keyword>
<evidence type="ECO:0000256" key="8">
    <source>
        <dbReference type="ARBA" id="ARBA00060590"/>
    </source>
</evidence>
<reference evidence="15 16" key="1">
    <citation type="submission" date="2017-03" db="EMBL/GenBank/DDBJ databases">
        <title>Paenibacillus larvae genome sequencing.</title>
        <authorList>
            <person name="Dingman D.W."/>
        </authorList>
    </citation>
    <scope>NUCLEOTIDE SEQUENCE [LARGE SCALE GENOMIC DNA]</scope>
    <source>
        <strain evidence="15 16">SAG 10367</strain>
    </source>
</reference>
<dbReference type="Pfam" id="PF01979">
    <property type="entry name" value="Amidohydro_1"/>
    <property type="match status" value="1"/>
</dbReference>
<evidence type="ECO:0000259" key="14">
    <source>
        <dbReference type="Pfam" id="PF22644"/>
    </source>
</evidence>
<evidence type="ECO:0000259" key="13">
    <source>
        <dbReference type="Pfam" id="PF01979"/>
    </source>
</evidence>
<dbReference type="Pfam" id="PF22644">
    <property type="entry name" value="BsNagA_N"/>
    <property type="match status" value="1"/>
</dbReference>
<comment type="cofactor">
    <cofactor evidence="12">
        <name>a divalent metal cation</name>
        <dbReference type="ChEBI" id="CHEBI:60240"/>
    </cofactor>
    <text evidence="12">Binds 1 divalent metal cation per subunit.</text>
</comment>
<keyword evidence="5 9" id="KW-0378">Hydrolase</keyword>
<keyword evidence="6 9" id="KW-0119">Carbohydrate metabolism</keyword>
<dbReference type="EMBL" id="CP020557">
    <property type="protein sequence ID" value="ARF69101.1"/>
    <property type="molecule type" value="Genomic_DNA"/>
</dbReference>
<protein>
    <recommendedName>
        <fullName evidence="3">N-acetylglucosamine-6-phosphate deacetylase</fullName>
        <ecNumber evidence="2">3.5.1.25</ecNumber>
    </recommendedName>
</protein>
<dbReference type="PIRSF" id="PIRSF038994">
    <property type="entry name" value="NagA"/>
    <property type="match status" value="1"/>
</dbReference>
<evidence type="ECO:0000256" key="7">
    <source>
        <dbReference type="ARBA" id="ARBA00047647"/>
    </source>
</evidence>
<evidence type="ECO:0000256" key="5">
    <source>
        <dbReference type="ARBA" id="ARBA00022801"/>
    </source>
</evidence>
<feature type="binding site" evidence="12">
    <location>
        <position position="221"/>
    </location>
    <ligand>
        <name>Zn(2+)</name>
        <dbReference type="ChEBI" id="CHEBI:29105"/>
    </ligand>
</feature>
<dbReference type="InterPro" id="IPR011059">
    <property type="entry name" value="Metal-dep_hydrolase_composite"/>
</dbReference>
<dbReference type="PANTHER" id="PTHR11113:SF14">
    <property type="entry name" value="N-ACETYLGLUCOSAMINE-6-PHOSPHATE DEACETYLASE"/>
    <property type="match status" value="1"/>
</dbReference>
<gene>
    <name evidence="15" type="ORF">B7C51_16735</name>
</gene>
<accession>A0A1V0UVB8</accession>
<dbReference type="GO" id="GO:0046872">
    <property type="term" value="F:metal ion binding"/>
    <property type="evidence" value="ECO:0007669"/>
    <property type="project" value="UniProtKB-KW"/>
</dbReference>
<dbReference type="EC" id="3.5.1.25" evidence="2"/>
<evidence type="ECO:0000256" key="3">
    <source>
        <dbReference type="ARBA" id="ARBA00018029"/>
    </source>
</evidence>
<dbReference type="GO" id="GO:0008448">
    <property type="term" value="F:N-acetylglucosamine-6-phosphate deacetylase activity"/>
    <property type="evidence" value="ECO:0007669"/>
    <property type="project" value="UniProtKB-EC"/>
</dbReference>
<dbReference type="RefSeq" id="WP_083040920.1">
    <property type="nucleotide sequence ID" value="NZ_CP020557.1"/>
</dbReference>
<feature type="binding site" evidence="11">
    <location>
        <position position="145"/>
    </location>
    <ligand>
        <name>substrate</name>
    </ligand>
</feature>
<comment type="pathway">
    <text evidence="8">Amino-sugar metabolism; N-acetylneuraminate degradation; D-fructose 6-phosphate from N-acetylneuraminate: step 4/5.</text>
</comment>
<feature type="domain" description="BsNagA composite" evidence="14">
    <location>
        <begin position="6"/>
        <end position="34"/>
    </location>
</feature>
<feature type="binding site" evidence="11">
    <location>
        <position position="232"/>
    </location>
    <ligand>
        <name>substrate</name>
    </ligand>
</feature>
<evidence type="ECO:0000256" key="4">
    <source>
        <dbReference type="ARBA" id="ARBA00022723"/>
    </source>
</evidence>
<dbReference type="InterPro" id="IPR003764">
    <property type="entry name" value="GlcNAc_6-P_deAcase"/>
</dbReference>
<feature type="binding site" evidence="12">
    <location>
        <position position="134"/>
    </location>
    <ligand>
        <name>Zn(2+)</name>
        <dbReference type="ChEBI" id="CHEBI:29105"/>
    </ligand>
</feature>
<feature type="binding site" evidence="11">
    <location>
        <begin position="313"/>
        <end position="315"/>
    </location>
    <ligand>
        <name>substrate</name>
    </ligand>
</feature>